<evidence type="ECO:0000313" key="3">
    <source>
        <dbReference type="EMBL" id="GAA3826710.1"/>
    </source>
</evidence>
<evidence type="ECO:0000259" key="2">
    <source>
        <dbReference type="PROSITE" id="PS50112"/>
    </source>
</evidence>
<dbReference type="InterPro" id="IPR000014">
    <property type="entry name" value="PAS"/>
</dbReference>
<dbReference type="Gene3D" id="3.30.450.40">
    <property type="match status" value="1"/>
</dbReference>
<dbReference type="EMBL" id="BAAAZR010000020">
    <property type="protein sequence ID" value="GAA3826710.1"/>
    <property type="molecule type" value="Genomic_DNA"/>
</dbReference>
<dbReference type="Pfam" id="PF01590">
    <property type="entry name" value="GAF"/>
    <property type="match status" value="1"/>
</dbReference>
<dbReference type="SMART" id="SM00331">
    <property type="entry name" value="PP2C_SIG"/>
    <property type="match status" value="1"/>
</dbReference>
<dbReference type="SUPFAM" id="SSF55785">
    <property type="entry name" value="PYP-like sensor domain (PAS domain)"/>
    <property type="match status" value="1"/>
</dbReference>
<protein>
    <recommendedName>
        <fullName evidence="2">PAS domain-containing protein</fullName>
    </recommendedName>
</protein>
<dbReference type="CDD" id="cd00130">
    <property type="entry name" value="PAS"/>
    <property type="match status" value="1"/>
</dbReference>
<evidence type="ECO:0000313" key="4">
    <source>
        <dbReference type="Proteomes" id="UP001500888"/>
    </source>
</evidence>
<dbReference type="Pfam" id="PF07228">
    <property type="entry name" value="SpoIIE"/>
    <property type="match status" value="1"/>
</dbReference>
<keyword evidence="4" id="KW-1185">Reference proteome</keyword>
<dbReference type="SUPFAM" id="SSF55781">
    <property type="entry name" value="GAF domain-like"/>
    <property type="match status" value="1"/>
</dbReference>
<dbReference type="PANTHER" id="PTHR43156">
    <property type="entry name" value="STAGE II SPORULATION PROTEIN E-RELATED"/>
    <property type="match status" value="1"/>
</dbReference>
<dbReference type="Gene3D" id="3.60.40.10">
    <property type="entry name" value="PPM-type phosphatase domain"/>
    <property type="match status" value="1"/>
</dbReference>
<dbReference type="InterPro" id="IPR035965">
    <property type="entry name" value="PAS-like_dom_sf"/>
</dbReference>
<reference evidence="4" key="1">
    <citation type="journal article" date="2019" name="Int. J. Syst. Evol. Microbiol.">
        <title>The Global Catalogue of Microorganisms (GCM) 10K type strain sequencing project: providing services to taxonomists for standard genome sequencing and annotation.</title>
        <authorList>
            <consortium name="The Broad Institute Genomics Platform"/>
            <consortium name="The Broad Institute Genome Sequencing Center for Infectious Disease"/>
            <person name="Wu L."/>
            <person name="Ma J."/>
        </authorList>
    </citation>
    <scope>NUCLEOTIDE SEQUENCE [LARGE SCALE GENOMIC DNA]</scope>
    <source>
        <strain evidence="4">JCM 16908</strain>
    </source>
</reference>
<gene>
    <name evidence="3" type="ORF">GCM10022226_54380</name>
</gene>
<dbReference type="PANTHER" id="PTHR43156:SF2">
    <property type="entry name" value="STAGE II SPORULATION PROTEIN E"/>
    <property type="match status" value="1"/>
</dbReference>
<dbReference type="PROSITE" id="PS50112">
    <property type="entry name" value="PAS"/>
    <property type="match status" value="1"/>
</dbReference>
<accession>A0ABP7IU51</accession>
<dbReference type="SUPFAM" id="SSF81606">
    <property type="entry name" value="PP2C-like"/>
    <property type="match status" value="1"/>
</dbReference>
<sequence>MLDRDGCVTQWGGGAVRLFGRPPERAMGRHFCDLLLRGARRDMVRRALNEVAAGARWSDVLSAECADGRFHDVAFDWEPLARPGAWGAVMVTAVDTSLAPSADASADERLALLNELSSRIGATLDPRQAAEDFMGIAVPRFADTASLYVVEGLLRDEEYPDLTADGSVRVRRLALSIGVSRTDECDWRMAFPVNEIVLYGPRHPATRCMVGGMPIPYTVTELATRDLDKITGVLGESAMGILEKSSFLNAPLTVRGMVLGFVAFSRKPDRPRFDDHDDTLAEDLATRAAICIDNARLYCRERRTAEALQHNLAPRTLTIPPGLEVAHRYLPASAMTVGGDWYDVIPLSETRIALVIGDAMGHGAVAAGAMGQLRAAVRALAGFDLPPDQVLRRLDRMAEDLDSIQCATCLYAIVDLTTHTCSLARAGHPPPILVHPDGTASVLDLPSGLALGLGDATFSRAFSTTEVALPVGSTLALYTDGLVESREQDIDTGIAALQEALGSPGDTLEATCAAIIGALPKQYDDVALLLTRTTHPNDT</sequence>
<comment type="caution">
    <text evidence="3">The sequence shown here is derived from an EMBL/GenBank/DDBJ whole genome shotgun (WGS) entry which is preliminary data.</text>
</comment>
<feature type="domain" description="PAS" evidence="2">
    <location>
        <begin position="1"/>
        <end position="55"/>
    </location>
</feature>
<organism evidence="3 4">
    <name type="scientific">Sphaerisporangium flaviroseum</name>
    <dbReference type="NCBI Taxonomy" id="509199"/>
    <lineage>
        <taxon>Bacteria</taxon>
        <taxon>Bacillati</taxon>
        <taxon>Actinomycetota</taxon>
        <taxon>Actinomycetes</taxon>
        <taxon>Streptosporangiales</taxon>
        <taxon>Streptosporangiaceae</taxon>
        <taxon>Sphaerisporangium</taxon>
    </lineage>
</organism>
<keyword evidence="1" id="KW-0378">Hydrolase</keyword>
<dbReference type="InterPro" id="IPR001932">
    <property type="entry name" value="PPM-type_phosphatase-like_dom"/>
</dbReference>
<dbReference type="Gene3D" id="3.30.450.20">
    <property type="entry name" value="PAS domain"/>
    <property type="match status" value="1"/>
</dbReference>
<proteinExistence type="predicted"/>
<dbReference type="Proteomes" id="UP001500888">
    <property type="component" value="Unassembled WGS sequence"/>
</dbReference>
<dbReference type="InterPro" id="IPR003018">
    <property type="entry name" value="GAF"/>
</dbReference>
<dbReference type="InterPro" id="IPR029016">
    <property type="entry name" value="GAF-like_dom_sf"/>
</dbReference>
<dbReference type="InterPro" id="IPR052016">
    <property type="entry name" value="Bact_Sigma-Reg"/>
</dbReference>
<evidence type="ECO:0000256" key="1">
    <source>
        <dbReference type="ARBA" id="ARBA00022801"/>
    </source>
</evidence>
<name>A0ABP7IU51_9ACTN</name>
<dbReference type="InterPro" id="IPR036457">
    <property type="entry name" value="PPM-type-like_dom_sf"/>
</dbReference>